<feature type="coiled-coil region" evidence="1">
    <location>
        <begin position="127"/>
        <end position="158"/>
    </location>
</feature>
<feature type="compositionally biased region" description="Basic and acidic residues" evidence="2">
    <location>
        <begin position="349"/>
        <end position="367"/>
    </location>
</feature>
<keyword evidence="1" id="KW-0175">Coiled coil</keyword>
<dbReference type="EMBL" id="KQ947442">
    <property type="protein sequence ID" value="KUJ07050.1"/>
    <property type="molecule type" value="Genomic_DNA"/>
</dbReference>
<feature type="coiled-coil region" evidence="1">
    <location>
        <begin position="215"/>
        <end position="242"/>
    </location>
</feature>
<evidence type="ECO:0000313" key="4">
    <source>
        <dbReference type="Proteomes" id="UP000070700"/>
    </source>
</evidence>
<feature type="region of interest" description="Disordered" evidence="2">
    <location>
        <begin position="344"/>
        <end position="398"/>
    </location>
</feature>
<sequence length="536" mass="61464">MDYRDSKRPTLTSTVLLDAVPIEDQECNVGPGESPTALGIHVPADQDPSQFLLYQWTKPSEPNTMEEQTEKDSNNDAIYGMPPLFSNTYRHAYSNLVSQCESEVVMEMESFSRKLAESFKKSMSELHLKKEQNKASLSNQLEEVQKAAEADRTALEAQRALEMNNFEIQLIHKENKENTINSIRLEIETSYTNFEARVRERPAASETLQPFLAHIKGLEDRLSAENERLNELQITLADAKRRVREEFTAKLADIERIKSDKETMTMKDNEEQFRRLDEEHRGLAETLATYSNDISELQGQWLSLVQGVQKYTDLEESDSGYETSPDELKSAPSWLDEDLDDAETELGGDQEHSDGHDSDKIPEEENTPRSPPNGKSQHSPDARQNGFVPPDVSLDEQINDDEVCSGQKKQERSMERSHCHRQAWKAPLPFQSGTNILSHILSLNIEQLWFKASRDEYKFYLGSRPEPFYTVELVPEDLRNFQTAKFEWTVLHKAWANDSALRALGLGFVYKEDSDGHVWIQKELSWVSDQHDRAQF</sequence>
<evidence type="ECO:0000256" key="2">
    <source>
        <dbReference type="SAM" id="MobiDB-lite"/>
    </source>
</evidence>
<dbReference type="KEGG" id="psco:LY89DRAFT_375984"/>
<organism evidence="3 4">
    <name type="scientific">Mollisia scopiformis</name>
    <name type="common">Conifer needle endophyte fungus</name>
    <name type="synonym">Phialocephala scopiformis</name>
    <dbReference type="NCBI Taxonomy" id="149040"/>
    <lineage>
        <taxon>Eukaryota</taxon>
        <taxon>Fungi</taxon>
        <taxon>Dikarya</taxon>
        <taxon>Ascomycota</taxon>
        <taxon>Pezizomycotina</taxon>
        <taxon>Leotiomycetes</taxon>
        <taxon>Helotiales</taxon>
        <taxon>Mollisiaceae</taxon>
        <taxon>Mollisia</taxon>
    </lineage>
</organism>
<dbReference type="RefSeq" id="XP_018061405.1">
    <property type="nucleotide sequence ID" value="XM_018207092.1"/>
</dbReference>
<dbReference type="AlphaFoldDB" id="A0A132B3T3"/>
<dbReference type="GeneID" id="28816818"/>
<gene>
    <name evidence="3" type="ORF">LY89DRAFT_375984</name>
</gene>
<accession>A0A132B3T3</accession>
<name>A0A132B3T3_MOLSC</name>
<evidence type="ECO:0000256" key="1">
    <source>
        <dbReference type="SAM" id="Coils"/>
    </source>
</evidence>
<dbReference type="InParanoid" id="A0A132B3T3"/>
<evidence type="ECO:0000313" key="3">
    <source>
        <dbReference type="EMBL" id="KUJ07050.1"/>
    </source>
</evidence>
<protein>
    <submittedName>
        <fullName evidence="3">Uncharacterized protein</fullName>
    </submittedName>
</protein>
<proteinExistence type="predicted"/>
<keyword evidence="4" id="KW-1185">Reference proteome</keyword>
<dbReference type="Proteomes" id="UP000070700">
    <property type="component" value="Unassembled WGS sequence"/>
</dbReference>
<reference evidence="3 4" key="1">
    <citation type="submission" date="2015-10" db="EMBL/GenBank/DDBJ databases">
        <title>Full genome of DAOMC 229536 Phialocephala scopiformis, a fungal endophyte of spruce producing the potent anti-insectan compound rugulosin.</title>
        <authorList>
            <consortium name="DOE Joint Genome Institute"/>
            <person name="Walker A.K."/>
            <person name="Frasz S.L."/>
            <person name="Seifert K.A."/>
            <person name="Miller J.D."/>
            <person name="Mondo S.J."/>
            <person name="Labutti K."/>
            <person name="Lipzen A."/>
            <person name="Dockter R."/>
            <person name="Kennedy M."/>
            <person name="Grigoriev I.V."/>
            <person name="Spatafora J.W."/>
        </authorList>
    </citation>
    <scope>NUCLEOTIDE SEQUENCE [LARGE SCALE GENOMIC DNA]</scope>
    <source>
        <strain evidence="3 4">CBS 120377</strain>
    </source>
</reference>